<dbReference type="OrthoDB" id="6479960at2759"/>
<dbReference type="EMBL" id="CAJPVJ010011083">
    <property type="protein sequence ID" value="CAG2173608.1"/>
    <property type="molecule type" value="Genomic_DNA"/>
</dbReference>
<protein>
    <recommendedName>
        <fullName evidence="3">Sushi domain-containing protein</fullName>
    </recommendedName>
</protein>
<proteinExistence type="predicted"/>
<dbReference type="AlphaFoldDB" id="A0A7R9MAH3"/>
<dbReference type="SUPFAM" id="SSF57535">
    <property type="entry name" value="Complement control module/SCR domain"/>
    <property type="match status" value="1"/>
</dbReference>
<evidence type="ECO:0000256" key="1">
    <source>
        <dbReference type="ARBA" id="ARBA00023157"/>
    </source>
</evidence>
<evidence type="ECO:0000256" key="2">
    <source>
        <dbReference type="PROSITE-ProRule" id="PRU00302"/>
    </source>
</evidence>
<feature type="non-terminal residue" evidence="4">
    <location>
        <position position="1"/>
    </location>
</feature>
<organism evidence="4">
    <name type="scientific">Oppiella nova</name>
    <dbReference type="NCBI Taxonomy" id="334625"/>
    <lineage>
        <taxon>Eukaryota</taxon>
        <taxon>Metazoa</taxon>
        <taxon>Ecdysozoa</taxon>
        <taxon>Arthropoda</taxon>
        <taxon>Chelicerata</taxon>
        <taxon>Arachnida</taxon>
        <taxon>Acari</taxon>
        <taxon>Acariformes</taxon>
        <taxon>Sarcoptiformes</taxon>
        <taxon>Oribatida</taxon>
        <taxon>Brachypylina</taxon>
        <taxon>Oppioidea</taxon>
        <taxon>Oppiidae</taxon>
        <taxon>Oppiella</taxon>
    </lineage>
</organism>
<keyword evidence="5" id="KW-1185">Reference proteome</keyword>
<name>A0A7R9MAH3_9ACAR</name>
<evidence type="ECO:0000313" key="5">
    <source>
        <dbReference type="Proteomes" id="UP000728032"/>
    </source>
</evidence>
<comment type="caution">
    <text evidence="2">Lacks conserved residue(s) required for the propagation of feature annotation.</text>
</comment>
<dbReference type="EMBL" id="OC925908">
    <property type="protein sequence ID" value="CAD7656421.1"/>
    <property type="molecule type" value="Genomic_DNA"/>
</dbReference>
<evidence type="ECO:0000313" key="4">
    <source>
        <dbReference type="EMBL" id="CAD7656421.1"/>
    </source>
</evidence>
<dbReference type="PROSITE" id="PS50923">
    <property type="entry name" value="SUSHI"/>
    <property type="match status" value="1"/>
</dbReference>
<dbReference type="InterPro" id="IPR000436">
    <property type="entry name" value="Sushi_SCR_CCP_dom"/>
</dbReference>
<keyword evidence="1" id="KW-1015">Disulfide bond</keyword>
<dbReference type="Proteomes" id="UP000728032">
    <property type="component" value="Unassembled WGS sequence"/>
</dbReference>
<reference evidence="4" key="1">
    <citation type="submission" date="2020-11" db="EMBL/GenBank/DDBJ databases">
        <authorList>
            <person name="Tran Van P."/>
        </authorList>
    </citation>
    <scope>NUCLEOTIDE SEQUENCE</scope>
</reference>
<dbReference type="InterPro" id="IPR035976">
    <property type="entry name" value="Sushi/SCR/CCP_sf"/>
</dbReference>
<gene>
    <name evidence="4" type="ORF">ONB1V03_LOCUS13058</name>
</gene>
<dbReference type="SMART" id="SM00032">
    <property type="entry name" value="CCP"/>
    <property type="match status" value="1"/>
</dbReference>
<dbReference type="Gene3D" id="2.10.70.10">
    <property type="entry name" value="Complement Module, domain 1"/>
    <property type="match status" value="1"/>
</dbReference>
<sequence>YALYLANEANRTYIRCPALPRPLNGEKSENTYWPGTIVRFSCDDGYRLVGDEARLCLEDGLCAKGFNDSVCKTITVDESPNIDGTNPVNRRVCLCSDTKEGYGGNAATGEYFPYWFSPGHECIRNGRDRQCKEYCRRIDINDKTSAYGLWAADEIQVLITFMNTTQ</sequence>
<dbReference type="Pfam" id="PF00084">
    <property type="entry name" value="Sushi"/>
    <property type="match status" value="1"/>
</dbReference>
<keyword evidence="2" id="KW-0768">Sushi</keyword>
<feature type="domain" description="Sushi" evidence="3">
    <location>
        <begin position="14"/>
        <end position="73"/>
    </location>
</feature>
<dbReference type="CDD" id="cd00033">
    <property type="entry name" value="CCP"/>
    <property type="match status" value="1"/>
</dbReference>
<accession>A0A7R9MAH3</accession>
<evidence type="ECO:0000259" key="3">
    <source>
        <dbReference type="PROSITE" id="PS50923"/>
    </source>
</evidence>